<feature type="domain" description="Multidrug resistance protein MdtA-like alpha-helical hairpin" evidence="3">
    <location>
        <begin position="116"/>
        <end position="184"/>
    </location>
</feature>
<dbReference type="InterPro" id="IPR058627">
    <property type="entry name" value="MdtA-like_C"/>
</dbReference>
<name>A0ABQ6H1V5_9GAMM</name>
<dbReference type="EMBL" id="BSSU01000004">
    <property type="protein sequence ID" value="GLX81499.1"/>
    <property type="molecule type" value="Genomic_DNA"/>
</dbReference>
<comment type="caution">
    <text evidence="7">The sequence shown here is derived from an EMBL/GenBank/DDBJ whole genome shotgun (WGS) entry which is preliminary data.</text>
</comment>
<evidence type="ECO:0000313" key="8">
    <source>
        <dbReference type="Proteomes" id="UP001157133"/>
    </source>
</evidence>
<dbReference type="Gene3D" id="2.40.30.170">
    <property type="match status" value="1"/>
</dbReference>
<feature type="domain" description="Multidrug resistance protein MdtA-like barrel-sandwich hybrid" evidence="4">
    <location>
        <begin position="75"/>
        <end position="206"/>
    </location>
</feature>
<evidence type="ECO:0000259" key="5">
    <source>
        <dbReference type="Pfam" id="PF25944"/>
    </source>
</evidence>
<dbReference type="RefSeq" id="WP_284206834.1">
    <property type="nucleotide sequence ID" value="NZ_BSSU01000004.1"/>
</dbReference>
<dbReference type="InterPro" id="IPR058624">
    <property type="entry name" value="MdtA-like_HH"/>
</dbReference>
<dbReference type="PANTHER" id="PTHR30158">
    <property type="entry name" value="ACRA/E-RELATED COMPONENT OF DRUG EFFLUX TRANSPORTER"/>
    <property type="match status" value="1"/>
</dbReference>
<dbReference type="Pfam" id="PF25967">
    <property type="entry name" value="RND-MFP_C"/>
    <property type="match status" value="1"/>
</dbReference>
<feature type="domain" description="Multidrug resistance protein MdtA-like beta-barrel" evidence="5">
    <location>
        <begin position="220"/>
        <end position="303"/>
    </location>
</feature>
<dbReference type="Gene3D" id="2.40.50.100">
    <property type="match status" value="1"/>
</dbReference>
<comment type="similarity">
    <text evidence="2">Belongs to the membrane fusion protein (MFP) (TC 8.A.1) family.</text>
</comment>
<evidence type="ECO:0000259" key="6">
    <source>
        <dbReference type="Pfam" id="PF25967"/>
    </source>
</evidence>
<dbReference type="Pfam" id="PF25917">
    <property type="entry name" value="BSH_RND"/>
    <property type="match status" value="1"/>
</dbReference>
<evidence type="ECO:0000256" key="2">
    <source>
        <dbReference type="ARBA" id="ARBA00009477"/>
    </source>
</evidence>
<sequence>MLNTAFSEQSNVTERRKKITTALFSISLIALLSACSDNTEQKTVAPPPAVSVYTVDQMAVGEHYEFVARTEAFKQANLTARVEGELIERSFREGGRVSKGDVLLKIDPSAYQASFEQAKADLDSRKSGFDNAVRNLKRANDLIGDGYISQSDYDKLTTEESQAKAAVSVAQAALEKAELDLSYTKIIAPFDGRIGQSNYDVGNVVGPQSSSLATLTVTDPIYVNFQVKESEYVTHMQARSEGREEGKIDISLMLPNNTIYPEKGQLDYADIKTDEGTGTVALRARFPNPNAVILPGLFVNLVVESVNKEQMAYVPQSAVQENQQGKFVLVVDESNKVAQRIVDLGRRVNAMWVVNSGLKPGESVIIEGLQKVRPGTEVNPIGKSVDITTGTISDIVTK</sequence>
<protein>
    <submittedName>
        <fullName evidence="7">Acriflavin resistance protein</fullName>
    </submittedName>
</protein>
<dbReference type="InterPro" id="IPR058626">
    <property type="entry name" value="MdtA-like_b-barrel"/>
</dbReference>
<dbReference type="InterPro" id="IPR058625">
    <property type="entry name" value="MdtA-like_BSH"/>
</dbReference>
<comment type="subcellular location">
    <subcellularLocation>
        <location evidence="1">Cell inner membrane</location>
        <topology evidence="1">Lipid-anchor</topology>
    </subcellularLocation>
</comment>
<dbReference type="Pfam" id="PF25944">
    <property type="entry name" value="Beta-barrel_RND"/>
    <property type="match status" value="1"/>
</dbReference>
<dbReference type="NCBIfam" id="TIGR01730">
    <property type="entry name" value="RND_mfp"/>
    <property type="match status" value="1"/>
</dbReference>
<dbReference type="Proteomes" id="UP001157133">
    <property type="component" value="Unassembled WGS sequence"/>
</dbReference>
<gene>
    <name evidence="7" type="primary">acrE</name>
    <name evidence="7" type="ORF">theurythT_09510</name>
</gene>
<organism evidence="7 8">
    <name type="scientific">Thalassotalea eurytherma</name>
    <dbReference type="NCBI Taxonomy" id="1144278"/>
    <lineage>
        <taxon>Bacteria</taxon>
        <taxon>Pseudomonadati</taxon>
        <taxon>Pseudomonadota</taxon>
        <taxon>Gammaproteobacteria</taxon>
        <taxon>Alteromonadales</taxon>
        <taxon>Colwelliaceae</taxon>
        <taxon>Thalassotalea</taxon>
    </lineage>
</organism>
<keyword evidence="8" id="KW-1185">Reference proteome</keyword>
<evidence type="ECO:0000259" key="3">
    <source>
        <dbReference type="Pfam" id="PF25876"/>
    </source>
</evidence>
<evidence type="ECO:0000256" key="1">
    <source>
        <dbReference type="ARBA" id="ARBA00004519"/>
    </source>
</evidence>
<feature type="domain" description="Multidrug resistance protein MdtA-like C-terminal permuted SH3" evidence="6">
    <location>
        <begin position="314"/>
        <end position="371"/>
    </location>
</feature>
<reference evidence="7 8" key="1">
    <citation type="submission" date="2023-03" db="EMBL/GenBank/DDBJ databases">
        <title>Draft genome sequence of Thalassotalea eurytherma JCM 18482T.</title>
        <authorList>
            <person name="Sawabe T."/>
        </authorList>
    </citation>
    <scope>NUCLEOTIDE SEQUENCE [LARGE SCALE GENOMIC DNA]</scope>
    <source>
        <strain evidence="7 8">JCM 18482</strain>
    </source>
</reference>
<evidence type="ECO:0000313" key="7">
    <source>
        <dbReference type="EMBL" id="GLX81499.1"/>
    </source>
</evidence>
<proteinExistence type="inferred from homology"/>
<accession>A0ABQ6H1V5</accession>
<evidence type="ECO:0000259" key="4">
    <source>
        <dbReference type="Pfam" id="PF25917"/>
    </source>
</evidence>
<dbReference type="InterPro" id="IPR006143">
    <property type="entry name" value="RND_pump_MFP"/>
</dbReference>
<dbReference type="Gene3D" id="2.40.420.20">
    <property type="match status" value="1"/>
</dbReference>
<dbReference type="SUPFAM" id="SSF111369">
    <property type="entry name" value="HlyD-like secretion proteins"/>
    <property type="match status" value="1"/>
</dbReference>
<dbReference type="Gene3D" id="1.10.287.470">
    <property type="entry name" value="Helix hairpin bin"/>
    <property type="match status" value="1"/>
</dbReference>
<dbReference type="Pfam" id="PF25876">
    <property type="entry name" value="HH_MFP_RND"/>
    <property type="match status" value="1"/>
</dbReference>